<dbReference type="Gene3D" id="3.40.309.10">
    <property type="entry name" value="Aldehyde Dehydrogenase, Chain A, domain 2"/>
    <property type="match status" value="1"/>
</dbReference>
<evidence type="ECO:0000313" key="6">
    <source>
        <dbReference type="Proteomes" id="UP000197535"/>
    </source>
</evidence>
<name>A0A254TDE6_9BURK</name>
<evidence type="ECO:0000256" key="1">
    <source>
        <dbReference type="ARBA" id="ARBA00009986"/>
    </source>
</evidence>
<gene>
    <name evidence="5" type="ORF">AYR66_15480</name>
</gene>
<dbReference type="AlphaFoldDB" id="A0A254TDE6"/>
<sequence>MAYQSVNPYDGQVIKTFKDFTDEQVEDVLQNAERCFGEWKRASFDQRAKVLHTAADSLRTRFDEFARPVTLEMGKLIKESRAEVQLSADILDFYAENGERFLEPKHIHSDAGEAVVMNAPLGVLFGVQPWNFPYYQLARFVAPNLMAGNTVMVKHASNVPQCAQAFADLFHDAGVPAGAYTDMRVTRDQVARIIADPRVRGVALTGGEDAGTVVATQAGHELKKTTMELGGSDPFIVLEDADLPLAVRWAVWGRIHNAGQSCVASKRFIVVEALADQFLQQFKAALDGLKMGDPMDPATTLAPLSSKEALGRLKGQVDRAVAAGARVEMGGQPVDGVAAFMPPTILSHVERANPAYNEEFFGPVALYFRVADEREAIALANDTRFGLGGAVFTRDIERGKRVADKIDSGMVTINHPTWTAPEFPFGGVKRSGYGRELGDAGILEFVDKKLVVVTQFDTPP</sequence>
<protein>
    <submittedName>
        <fullName evidence="5">Succinate-semialdehyde dehydrogenase</fullName>
    </submittedName>
</protein>
<dbReference type="InterPro" id="IPR016162">
    <property type="entry name" value="Ald_DH_N"/>
</dbReference>
<dbReference type="OrthoDB" id="6187633at2"/>
<dbReference type="FunFam" id="3.40.605.10:FF:000012">
    <property type="entry name" value="NAD-dependent succinate-semialdehyde dehydrogenase"/>
    <property type="match status" value="1"/>
</dbReference>
<dbReference type="Proteomes" id="UP000197535">
    <property type="component" value="Unassembled WGS sequence"/>
</dbReference>
<dbReference type="GO" id="GO:0004030">
    <property type="term" value="F:aldehyde dehydrogenase [NAD(P)+] activity"/>
    <property type="evidence" value="ECO:0007669"/>
    <property type="project" value="InterPro"/>
</dbReference>
<evidence type="ECO:0000256" key="2">
    <source>
        <dbReference type="ARBA" id="ARBA00022857"/>
    </source>
</evidence>
<dbReference type="CDD" id="cd07100">
    <property type="entry name" value="ALDH_SSADH1_GabD1"/>
    <property type="match status" value="1"/>
</dbReference>
<comment type="caution">
    <text evidence="5">The sequence shown here is derived from an EMBL/GenBank/DDBJ whole genome shotgun (WGS) entry which is preliminary data.</text>
</comment>
<evidence type="ECO:0000259" key="4">
    <source>
        <dbReference type="Pfam" id="PF00171"/>
    </source>
</evidence>
<keyword evidence="6" id="KW-1185">Reference proteome</keyword>
<dbReference type="InterPro" id="IPR016163">
    <property type="entry name" value="Ald_DH_C"/>
</dbReference>
<dbReference type="FunFam" id="3.40.309.10:FF:000010">
    <property type="entry name" value="Gamma-aminobutyraldehyde dehydrogenase"/>
    <property type="match status" value="1"/>
</dbReference>
<proteinExistence type="inferred from homology"/>
<dbReference type="InterPro" id="IPR044148">
    <property type="entry name" value="ALDH_GabD1-like"/>
</dbReference>
<keyword evidence="2" id="KW-0521">NADP</keyword>
<evidence type="ECO:0000313" key="5">
    <source>
        <dbReference type="EMBL" id="OWW20676.1"/>
    </source>
</evidence>
<dbReference type="PANTHER" id="PTHR43217:SF2">
    <property type="entry name" value="SUCCINATE-SEMIALDEHYDE DEHYDROGENASE [NADP(+)]"/>
    <property type="match status" value="1"/>
</dbReference>
<dbReference type="InterPro" id="IPR016161">
    <property type="entry name" value="Ald_DH/histidinol_DH"/>
</dbReference>
<keyword evidence="3" id="KW-0560">Oxidoreductase</keyword>
<dbReference type="EMBL" id="LSTO01000001">
    <property type="protein sequence ID" value="OWW20676.1"/>
    <property type="molecule type" value="Genomic_DNA"/>
</dbReference>
<dbReference type="GO" id="GO:0004777">
    <property type="term" value="F:succinate-semialdehyde dehydrogenase (NAD+) activity"/>
    <property type="evidence" value="ECO:0007669"/>
    <property type="project" value="TreeGrafter"/>
</dbReference>
<dbReference type="RefSeq" id="WP_088707542.1">
    <property type="nucleotide sequence ID" value="NZ_LSTO01000001.1"/>
</dbReference>
<dbReference type="SUPFAM" id="SSF53720">
    <property type="entry name" value="ALDH-like"/>
    <property type="match status" value="1"/>
</dbReference>
<dbReference type="Pfam" id="PF00171">
    <property type="entry name" value="Aldedh"/>
    <property type="match status" value="1"/>
</dbReference>
<dbReference type="InterPro" id="IPR047110">
    <property type="entry name" value="GABD/Sad-like"/>
</dbReference>
<comment type="similarity">
    <text evidence="1">Belongs to the aldehyde dehydrogenase family.</text>
</comment>
<dbReference type="Gene3D" id="3.40.605.10">
    <property type="entry name" value="Aldehyde Dehydrogenase, Chain A, domain 1"/>
    <property type="match status" value="1"/>
</dbReference>
<evidence type="ECO:0000256" key="3">
    <source>
        <dbReference type="ARBA" id="ARBA00023002"/>
    </source>
</evidence>
<accession>A0A254TDE6</accession>
<dbReference type="PANTHER" id="PTHR43217">
    <property type="entry name" value="SUCCINATE SEMIALDEHYDE DEHYDROGENASE [NAD(P)+] SAD"/>
    <property type="match status" value="1"/>
</dbReference>
<dbReference type="InterPro" id="IPR015590">
    <property type="entry name" value="Aldehyde_DH_dom"/>
</dbReference>
<organism evidence="5 6">
    <name type="scientific">Noviherbaspirillum denitrificans</name>
    <dbReference type="NCBI Taxonomy" id="1968433"/>
    <lineage>
        <taxon>Bacteria</taxon>
        <taxon>Pseudomonadati</taxon>
        <taxon>Pseudomonadota</taxon>
        <taxon>Betaproteobacteria</taxon>
        <taxon>Burkholderiales</taxon>
        <taxon>Oxalobacteraceae</taxon>
        <taxon>Noviherbaspirillum</taxon>
    </lineage>
</organism>
<reference evidence="5 6" key="1">
    <citation type="submission" date="2016-02" db="EMBL/GenBank/DDBJ databases">
        <authorList>
            <person name="Wen L."/>
            <person name="He K."/>
            <person name="Yang H."/>
        </authorList>
    </citation>
    <scope>NUCLEOTIDE SEQUENCE [LARGE SCALE GENOMIC DNA]</scope>
    <source>
        <strain evidence="5 6">TSA40</strain>
    </source>
</reference>
<feature type="domain" description="Aldehyde dehydrogenase" evidence="4">
    <location>
        <begin position="3"/>
        <end position="450"/>
    </location>
</feature>